<accession>A0A6A5YUB0</accession>
<feature type="non-terminal residue" evidence="2">
    <location>
        <position position="517"/>
    </location>
</feature>
<organism evidence="2 3">
    <name type="scientific">Lophiotrema nucula</name>
    <dbReference type="NCBI Taxonomy" id="690887"/>
    <lineage>
        <taxon>Eukaryota</taxon>
        <taxon>Fungi</taxon>
        <taxon>Dikarya</taxon>
        <taxon>Ascomycota</taxon>
        <taxon>Pezizomycotina</taxon>
        <taxon>Dothideomycetes</taxon>
        <taxon>Pleosporomycetidae</taxon>
        <taxon>Pleosporales</taxon>
        <taxon>Lophiotremataceae</taxon>
        <taxon>Lophiotrema</taxon>
    </lineage>
</organism>
<reference evidence="2" key="1">
    <citation type="journal article" date="2020" name="Stud. Mycol.">
        <title>101 Dothideomycetes genomes: a test case for predicting lifestyles and emergence of pathogens.</title>
        <authorList>
            <person name="Haridas S."/>
            <person name="Albert R."/>
            <person name="Binder M."/>
            <person name="Bloem J."/>
            <person name="Labutti K."/>
            <person name="Salamov A."/>
            <person name="Andreopoulos B."/>
            <person name="Baker S."/>
            <person name="Barry K."/>
            <person name="Bills G."/>
            <person name="Bluhm B."/>
            <person name="Cannon C."/>
            <person name="Castanera R."/>
            <person name="Culley D."/>
            <person name="Daum C."/>
            <person name="Ezra D."/>
            <person name="Gonzalez J."/>
            <person name="Henrissat B."/>
            <person name="Kuo A."/>
            <person name="Liang C."/>
            <person name="Lipzen A."/>
            <person name="Lutzoni F."/>
            <person name="Magnuson J."/>
            <person name="Mondo S."/>
            <person name="Nolan M."/>
            <person name="Ohm R."/>
            <person name="Pangilinan J."/>
            <person name="Park H.-J."/>
            <person name="Ramirez L."/>
            <person name="Alfaro M."/>
            <person name="Sun H."/>
            <person name="Tritt A."/>
            <person name="Yoshinaga Y."/>
            <person name="Zwiers L.-H."/>
            <person name="Turgeon B."/>
            <person name="Goodwin S."/>
            <person name="Spatafora J."/>
            <person name="Crous P."/>
            <person name="Grigoriev I."/>
        </authorList>
    </citation>
    <scope>NUCLEOTIDE SEQUENCE</scope>
    <source>
        <strain evidence="2">CBS 627.86</strain>
    </source>
</reference>
<feature type="region of interest" description="Disordered" evidence="1">
    <location>
        <begin position="1"/>
        <end position="428"/>
    </location>
</feature>
<feature type="compositionally biased region" description="Polar residues" evidence="1">
    <location>
        <begin position="48"/>
        <end position="79"/>
    </location>
</feature>
<dbReference type="EMBL" id="ML977341">
    <property type="protein sequence ID" value="KAF2109688.1"/>
    <property type="molecule type" value="Genomic_DNA"/>
</dbReference>
<evidence type="ECO:0000313" key="2">
    <source>
        <dbReference type="EMBL" id="KAF2109688.1"/>
    </source>
</evidence>
<feature type="compositionally biased region" description="Polar residues" evidence="1">
    <location>
        <begin position="390"/>
        <end position="399"/>
    </location>
</feature>
<proteinExistence type="predicted"/>
<dbReference type="AlphaFoldDB" id="A0A6A5YUB0"/>
<sequence length="517" mass="56084">MRRGFESPVTSRAPRNHNSGTREPAAQPSARSQYLADTSATRGGIEQRQLQSTTASRNPQPQTQPSLAPAQEPTTSSRSPAYLQGKNPYGKVLDRVHLPGEEPQVAGPPSQIGSTIEGRPRTSGSFKFATRPVRPEPERAVVTPAVDGPAPTQKSISVKATKNLFESKASESRTNPPFPPKANSLSAKEASGGQAKDRPRQRTSTSTATDEVVRPTRIPSPTPKTATVRKESDPTLPIPRPPPESSKRTDVSQRTNPFVRQRAEVGSSGTLLRIADPSQDVASDTSHHQKSQVHAADIPHPSTTPSSMDGPEPAKPPVYERKVMSQSKRLDELSKVTRAAVEDSKRPSQSRTSEETVAPEGPKRISARRTEADRDVRRAPSNRFRRTESRSTQVGSTAEPTLRRSARAAATDPSHQTESLVADFGEPIPSGEKLEEIAAKTLSHDGSSSGHSFSRRISSPAAVPSVHTGADDDYYETHIPIQMDYRSGYGRRKTKDFGYPGARIKPRRTVVASKPLD</sequence>
<keyword evidence="3" id="KW-1185">Reference proteome</keyword>
<gene>
    <name evidence="2" type="ORF">BDV96DRAFT_635955</name>
</gene>
<feature type="compositionally biased region" description="Low complexity" evidence="1">
    <location>
        <begin position="444"/>
        <end position="459"/>
    </location>
</feature>
<dbReference type="Proteomes" id="UP000799770">
    <property type="component" value="Unassembled WGS sequence"/>
</dbReference>
<feature type="region of interest" description="Disordered" evidence="1">
    <location>
        <begin position="442"/>
        <end position="472"/>
    </location>
</feature>
<protein>
    <submittedName>
        <fullName evidence="2">Uncharacterized protein</fullName>
    </submittedName>
</protein>
<evidence type="ECO:0000256" key="1">
    <source>
        <dbReference type="SAM" id="MobiDB-lite"/>
    </source>
</evidence>
<feature type="compositionally biased region" description="Basic and acidic residues" evidence="1">
    <location>
        <begin position="318"/>
        <end position="346"/>
    </location>
</feature>
<feature type="compositionally biased region" description="Polar residues" evidence="1">
    <location>
        <begin position="29"/>
        <end position="41"/>
    </location>
</feature>
<feature type="compositionally biased region" description="Basic and acidic residues" evidence="1">
    <location>
        <begin position="368"/>
        <end position="378"/>
    </location>
</feature>
<dbReference type="OrthoDB" id="270171at2759"/>
<name>A0A6A5YUB0_9PLEO</name>
<evidence type="ECO:0000313" key="3">
    <source>
        <dbReference type="Proteomes" id="UP000799770"/>
    </source>
</evidence>